<dbReference type="Proteomes" id="UP000184050">
    <property type="component" value="Unassembled WGS sequence"/>
</dbReference>
<gene>
    <name evidence="1" type="ORF">SAMN05444280_1248</name>
</gene>
<dbReference type="OrthoDB" id="981116at2"/>
<dbReference type="PROSITE" id="PS51257">
    <property type="entry name" value="PROKAR_LIPOPROTEIN"/>
    <property type="match status" value="1"/>
</dbReference>
<sequence length="124" mass="14181">MIQKIYLILVCVALTFQACEKTEYVKADPQLEFTVVRDNMVFVEGATVSLFSNQQDWELKSNVVQTLQTDSKGQAIFENLGEQKYYFLVEKDELNNLADIAATHEPLKTGKRAEVLVKIMKNNF</sequence>
<dbReference type="EMBL" id="FQZE01000024">
    <property type="protein sequence ID" value="SHJ60877.1"/>
    <property type="molecule type" value="Genomic_DNA"/>
</dbReference>
<dbReference type="AlphaFoldDB" id="A0A1M6KPL2"/>
<evidence type="ECO:0000313" key="1">
    <source>
        <dbReference type="EMBL" id="SHJ60877.1"/>
    </source>
</evidence>
<keyword evidence="2" id="KW-1185">Reference proteome</keyword>
<name>A0A1M6KPL2_9BACT</name>
<accession>A0A1M6KPL2</accession>
<dbReference type="SUPFAM" id="SSF49478">
    <property type="entry name" value="Cna protein B-type domain"/>
    <property type="match status" value="1"/>
</dbReference>
<proteinExistence type="predicted"/>
<evidence type="ECO:0000313" key="2">
    <source>
        <dbReference type="Proteomes" id="UP000184050"/>
    </source>
</evidence>
<dbReference type="Gene3D" id="2.60.40.10">
    <property type="entry name" value="Immunoglobulins"/>
    <property type="match status" value="1"/>
</dbReference>
<organism evidence="1 2">
    <name type="scientific">Tangfeifania diversioriginum</name>
    <dbReference type="NCBI Taxonomy" id="1168035"/>
    <lineage>
        <taxon>Bacteria</taxon>
        <taxon>Pseudomonadati</taxon>
        <taxon>Bacteroidota</taxon>
        <taxon>Bacteroidia</taxon>
        <taxon>Marinilabiliales</taxon>
        <taxon>Prolixibacteraceae</taxon>
        <taxon>Tangfeifania</taxon>
    </lineage>
</organism>
<dbReference type="RefSeq" id="WP_073170987.1">
    <property type="nucleotide sequence ID" value="NZ_FQZE01000024.1"/>
</dbReference>
<reference evidence="1 2" key="1">
    <citation type="submission" date="2016-11" db="EMBL/GenBank/DDBJ databases">
        <authorList>
            <person name="Jaros S."/>
            <person name="Januszkiewicz K."/>
            <person name="Wedrychowicz H."/>
        </authorList>
    </citation>
    <scope>NUCLEOTIDE SEQUENCE [LARGE SCALE GENOMIC DNA]</scope>
    <source>
        <strain evidence="1 2">DSM 27063</strain>
    </source>
</reference>
<dbReference type="InterPro" id="IPR013783">
    <property type="entry name" value="Ig-like_fold"/>
</dbReference>
<protein>
    <submittedName>
        <fullName evidence="1">Uncharacterized protein</fullName>
    </submittedName>
</protein>